<dbReference type="EMBL" id="JAUSVK010000001">
    <property type="protein sequence ID" value="MDQ0392649.1"/>
    <property type="molecule type" value="Genomic_DNA"/>
</dbReference>
<evidence type="ECO:0000313" key="2">
    <source>
        <dbReference type="EMBL" id="MDQ0392649.1"/>
    </source>
</evidence>
<evidence type="ECO:0000256" key="1">
    <source>
        <dbReference type="SAM" id="Phobius"/>
    </source>
</evidence>
<dbReference type="RefSeq" id="WP_307426847.1">
    <property type="nucleotide sequence ID" value="NZ_JAUSVK010000001.1"/>
</dbReference>
<proteinExistence type="predicted"/>
<keyword evidence="1" id="KW-1133">Transmembrane helix</keyword>
<keyword evidence="1" id="KW-0472">Membrane</keyword>
<keyword evidence="1" id="KW-0812">Transmembrane</keyword>
<gene>
    <name evidence="2" type="ORF">J3R73_002441</name>
</gene>
<sequence>MNDNGHSEQQRYWNQLVLVKIVACYVRRYRDEHSQWIRSIGLFKAVATSATIGAWIIWKEYAIVWGVVVGATQVLDAAKDYLPQVKNRHLASEFVSSVEKILIDAEFEWYEIYAGKVPAPDIMERWRRLSRLLHDHETKCFPDGLPVNDKRQSLAEEDAATYFKVQYLVEG</sequence>
<accession>A0ABU0FDG8</accession>
<evidence type="ECO:0000313" key="3">
    <source>
        <dbReference type="Proteomes" id="UP001237448"/>
    </source>
</evidence>
<protein>
    <recommendedName>
        <fullName evidence="4">SMODS and SLOG-associating 2TM effector domain-containing protein</fullName>
    </recommendedName>
</protein>
<keyword evidence="3" id="KW-1185">Reference proteome</keyword>
<name>A0ABU0FDG8_9HYPH</name>
<dbReference type="Proteomes" id="UP001237448">
    <property type="component" value="Unassembled WGS sequence"/>
</dbReference>
<organism evidence="2 3">
    <name type="scientific">Labrys monachus</name>
    <dbReference type="NCBI Taxonomy" id="217067"/>
    <lineage>
        <taxon>Bacteria</taxon>
        <taxon>Pseudomonadati</taxon>
        <taxon>Pseudomonadota</taxon>
        <taxon>Alphaproteobacteria</taxon>
        <taxon>Hyphomicrobiales</taxon>
        <taxon>Xanthobacteraceae</taxon>
        <taxon>Labrys</taxon>
    </lineage>
</organism>
<feature type="transmembrane region" description="Helical" evidence="1">
    <location>
        <begin position="41"/>
        <end position="58"/>
    </location>
</feature>
<evidence type="ECO:0008006" key="4">
    <source>
        <dbReference type="Google" id="ProtNLM"/>
    </source>
</evidence>
<comment type="caution">
    <text evidence="2">The sequence shown here is derived from an EMBL/GenBank/DDBJ whole genome shotgun (WGS) entry which is preliminary data.</text>
</comment>
<reference evidence="2 3" key="1">
    <citation type="submission" date="2023-07" db="EMBL/GenBank/DDBJ databases">
        <title>Genomic Encyclopedia of Type Strains, Phase IV (KMG-IV): sequencing the most valuable type-strain genomes for metagenomic binning, comparative biology and taxonomic classification.</title>
        <authorList>
            <person name="Goeker M."/>
        </authorList>
    </citation>
    <scope>NUCLEOTIDE SEQUENCE [LARGE SCALE GENOMIC DNA]</scope>
    <source>
        <strain evidence="2 3">DSM 5896</strain>
    </source>
</reference>